<dbReference type="RefSeq" id="WP_188656774.1">
    <property type="nucleotide sequence ID" value="NZ_BMIH01000001.1"/>
</dbReference>
<dbReference type="AlphaFoldDB" id="A0A916ST07"/>
<dbReference type="InterPro" id="IPR038765">
    <property type="entry name" value="Papain-like_cys_pep_sf"/>
</dbReference>
<dbReference type="Proteomes" id="UP000623067">
    <property type="component" value="Unassembled WGS sequence"/>
</dbReference>
<evidence type="ECO:0000313" key="2">
    <source>
        <dbReference type="EMBL" id="GGB16222.1"/>
    </source>
</evidence>
<dbReference type="Pfam" id="PF01841">
    <property type="entry name" value="Transglut_core"/>
    <property type="match status" value="1"/>
</dbReference>
<dbReference type="SMART" id="SM00460">
    <property type="entry name" value="TGc"/>
    <property type="match status" value="1"/>
</dbReference>
<dbReference type="InterPro" id="IPR013589">
    <property type="entry name" value="Bac_transglu_N"/>
</dbReference>
<reference evidence="2" key="2">
    <citation type="submission" date="2020-09" db="EMBL/GenBank/DDBJ databases">
        <authorList>
            <person name="Sun Q."/>
            <person name="Zhou Y."/>
        </authorList>
    </citation>
    <scope>NUCLEOTIDE SEQUENCE</scope>
    <source>
        <strain evidence="2">CGMCC 1.15330</strain>
    </source>
</reference>
<dbReference type="EMBL" id="BMIH01000001">
    <property type="protein sequence ID" value="GGB16222.1"/>
    <property type="molecule type" value="Genomic_DNA"/>
</dbReference>
<dbReference type="Gene3D" id="3.10.620.30">
    <property type="match status" value="1"/>
</dbReference>
<dbReference type="PANTHER" id="PTHR33490:SF6">
    <property type="entry name" value="SLL1049 PROTEIN"/>
    <property type="match status" value="1"/>
</dbReference>
<feature type="domain" description="Transglutaminase-like" evidence="1">
    <location>
        <begin position="157"/>
        <end position="220"/>
    </location>
</feature>
<dbReference type="PANTHER" id="PTHR33490">
    <property type="entry name" value="BLR5614 PROTEIN-RELATED"/>
    <property type="match status" value="1"/>
</dbReference>
<protein>
    <submittedName>
        <fullName evidence="2">Transglutaminase</fullName>
    </submittedName>
</protein>
<reference evidence="2" key="1">
    <citation type="journal article" date="2014" name="Int. J. Syst. Evol. Microbiol.">
        <title>Complete genome sequence of Corynebacterium casei LMG S-19264T (=DSM 44701T), isolated from a smear-ripened cheese.</title>
        <authorList>
            <consortium name="US DOE Joint Genome Institute (JGI-PGF)"/>
            <person name="Walter F."/>
            <person name="Albersmeier A."/>
            <person name="Kalinowski J."/>
            <person name="Ruckert C."/>
        </authorList>
    </citation>
    <scope>NUCLEOTIDE SEQUENCE</scope>
    <source>
        <strain evidence="2">CGMCC 1.15330</strain>
    </source>
</reference>
<evidence type="ECO:0000259" key="1">
    <source>
        <dbReference type="SMART" id="SM00460"/>
    </source>
</evidence>
<proteinExistence type="predicted"/>
<sequence>MRLSIHHRTAYRFSAPQARLVQMLRLTPQNSHDQTVARWRIDIDRDARMSEGRDGWGNVTTMLYVEGPVEEIAIEVSGEVLTSHSDGVIRGVAEMLPPGLYLRSTPATAPDPAILAWAADLRQTDPLTTLHGLNGAIHQRFEVDHGRPVAGRSAGEAWSRAKATPRDLAQIFAVAARHLGQPARYVSGYCRHADQEHPTPHGWAEAWVEDLGWVGFDPCTGLSPQEDHVRVAVALDAAGAAPVAGSRLGEGAEQLDVEVRVEEA</sequence>
<evidence type="ECO:0000313" key="3">
    <source>
        <dbReference type="Proteomes" id="UP000623067"/>
    </source>
</evidence>
<gene>
    <name evidence="2" type="ORF">GCM10011380_02130</name>
</gene>
<keyword evidence="3" id="KW-1185">Reference proteome</keyword>
<dbReference type="SUPFAM" id="SSF54001">
    <property type="entry name" value="Cysteine proteinases"/>
    <property type="match status" value="1"/>
</dbReference>
<name>A0A916ST07_9SPHN</name>
<comment type="caution">
    <text evidence="2">The sequence shown here is derived from an EMBL/GenBank/DDBJ whole genome shotgun (WGS) entry which is preliminary data.</text>
</comment>
<dbReference type="Pfam" id="PF08379">
    <property type="entry name" value="Bact_transglu_N"/>
    <property type="match status" value="1"/>
</dbReference>
<accession>A0A916ST07</accession>
<organism evidence="2 3">
    <name type="scientific">Sphingomonas metalli</name>
    <dbReference type="NCBI Taxonomy" id="1779358"/>
    <lineage>
        <taxon>Bacteria</taxon>
        <taxon>Pseudomonadati</taxon>
        <taxon>Pseudomonadota</taxon>
        <taxon>Alphaproteobacteria</taxon>
        <taxon>Sphingomonadales</taxon>
        <taxon>Sphingomonadaceae</taxon>
        <taxon>Sphingomonas</taxon>
    </lineage>
</organism>
<dbReference type="InterPro" id="IPR002931">
    <property type="entry name" value="Transglutaminase-like"/>
</dbReference>